<feature type="coiled-coil region" evidence="4">
    <location>
        <begin position="92"/>
        <end position="119"/>
    </location>
</feature>
<comment type="subcellular location">
    <subcellularLocation>
        <location evidence="1">Cell envelope</location>
    </subcellularLocation>
</comment>
<dbReference type="PANTHER" id="PTHR32347:SF23">
    <property type="entry name" value="BLL5650 PROTEIN"/>
    <property type="match status" value="1"/>
</dbReference>
<dbReference type="Gene3D" id="2.40.30.170">
    <property type="match status" value="1"/>
</dbReference>
<organism evidence="6 7">
    <name type="scientific">Candidatus Sungbacteria bacterium RIFCSPLOWO2_01_FULL_59_16</name>
    <dbReference type="NCBI Taxonomy" id="1802280"/>
    <lineage>
        <taxon>Bacteria</taxon>
        <taxon>Candidatus Sungiibacteriota</taxon>
    </lineage>
</organism>
<feature type="domain" description="CusB-like beta-barrel" evidence="5">
    <location>
        <begin position="360"/>
        <end position="435"/>
    </location>
</feature>
<dbReference type="NCBIfam" id="TIGR01730">
    <property type="entry name" value="RND_mfp"/>
    <property type="match status" value="1"/>
</dbReference>
<sequence length="502" mass="53789">MNFFRKPIVIALLAALVLAGGGFLYFGRSSEERYEIFTARRGNLVQEVSVTGQVRSAERVDLAFERSGRVSRVAVAIGERVSGGQTLIALENADLAATLAEAEASVKVEQANLAELRRGTRPEEIAVEEADVRLARQALFAALFDAYTTADDAVRNRADQFFSSPQSANPQINFAVTDPRLESNIESMRFALEGRLTAWRAALDDLSAESDLDAAAAAAAEHLGAVRDFLELAVLALNDVRPTAALSQTTIDGYKSAISTARSNITGVVADLSAAESKLFVEERELVLKRAGATLEELAAQEARLEQARAKAANAEAELAKTILRAPFAGVVVKQEADVGEIFPANEPAVSLTAASRFKIEAFIPEADFAKVAVGHPARVTLDAYGEEVLFEASVAAVDPAETMIEGVATYKATLQFAREDGRLRPGMTANIDIITAERESVIFVPHRAVITRDGATFIRAIEGEAIRELPVRTGIGGSDGLIEISEGLREGDQVVVFTKGE</sequence>
<name>A0A1G2LCW3_9BACT</name>
<dbReference type="PRINTS" id="PR01490">
    <property type="entry name" value="RTXTOXIND"/>
</dbReference>
<protein>
    <recommendedName>
        <fullName evidence="5">CusB-like beta-barrel domain-containing protein</fullName>
    </recommendedName>
</protein>
<feature type="coiled-coil region" evidence="4">
    <location>
        <begin position="288"/>
        <end position="325"/>
    </location>
</feature>
<dbReference type="Proteomes" id="UP000176705">
    <property type="component" value="Unassembled WGS sequence"/>
</dbReference>
<reference evidence="6 7" key="1">
    <citation type="journal article" date="2016" name="Nat. Commun.">
        <title>Thousands of microbial genomes shed light on interconnected biogeochemical processes in an aquifer system.</title>
        <authorList>
            <person name="Anantharaman K."/>
            <person name="Brown C.T."/>
            <person name="Hug L.A."/>
            <person name="Sharon I."/>
            <person name="Castelle C.J."/>
            <person name="Probst A.J."/>
            <person name="Thomas B.C."/>
            <person name="Singh A."/>
            <person name="Wilkins M.J."/>
            <person name="Karaoz U."/>
            <person name="Brodie E.L."/>
            <person name="Williams K.H."/>
            <person name="Hubbard S.S."/>
            <person name="Banfield J.F."/>
        </authorList>
    </citation>
    <scope>NUCLEOTIDE SEQUENCE [LARGE SCALE GENOMIC DNA]</scope>
</reference>
<dbReference type="AlphaFoldDB" id="A0A1G2LCW3"/>
<dbReference type="STRING" id="1802280.A3B37_02020"/>
<accession>A0A1G2LCW3</accession>
<dbReference type="SUPFAM" id="SSF111369">
    <property type="entry name" value="HlyD-like secretion proteins"/>
    <property type="match status" value="2"/>
</dbReference>
<evidence type="ECO:0000313" key="7">
    <source>
        <dbReference type="Proteomes" id="UP000176705"/>
    </source>
</evidence>
<evidence type="ECO:0000256" key="1">
    <source>
        <dbReference type="ARBA" id="ARBA00004196"/>
    </source>
</evidence>
<dbReference type="PANTHER" id="PTHR32347">
    <property type="entry name" value="EFFLUX SYSTEM COMPONENT YKNX-RELATED"/>
    <property type="match status" value="1"/>
</dbReference>
<evidence type="ECO:0000313" key="6">
    <source>
        <dbReference type="EMBL" id="OHA09457.1"/>
    </source>
</evidence>
<dbReference type="EMBL" id="MHQS01000002">
    <property type="protein sequence ID" value="OHA09457.1"/>
    <property type="molecule type" value="Genomic_DNA"/>
</dbReference>
<dbReference type="GO" id="GO:0016020">
    <property type="term" value="C:membrane"/>
    <property type="evidence" value="ECO:0007669"/>
    <property type="project" value="InterPro"/>
</dbReference>
<keyword evidence="3 4" id="KW-0175">Coiled coil</keyword>
<dbReference type="Pfam" id="PF25954">
    <property type="entry name" value="Beta-barrel_RND_2"/>
    <property type="match status" value="1"/>
</dbReference>
<dbReference type="InterPro" id="IPR058792">
    <property type="entry name" value="Beta-barrel_RND_2"/>
</dbReference>
<proteinExistence type="inferred from homology"/>
<evidence type="ECO:0000256" key="4">
    <source>
        <dbReference type="SAM" id="Coils"/>
    </source>
</evidence>
<evidence type="ECO:0000256" key="2">
    <source>
        <dbReference type="ARBA" id="ARBA00009477"/>
    </source>
</evidence>
<comment type="similarity">
    <text evidence="2">Belongs to the membrane fusion protein (MFP) (TC 8.A.1) family.</text>
</comment>
<gene>
    <name evidence="6" type="ORF">A3B37_02020</name>
</gene>
<evidence type="ECO:0000259" key="5">
    <source>
        <dbReference type="Pfam" id="PF25954"/>
    </source>
</evidence>
<dbReference type="InterPro" id="IPR050465">
    <property type="entry name" value="UPF0194_transport"/>
</dbReference>
<dbReference type="GO" id="GO:0030313">
    <property type="term" value="C:cell envelope"/>
    <property type="evidence" value="ECO:0007669"/>
    <property type="project" value="UniProtKB-SubCell"/>
</dbReference>
<dbReference type="Gene3D" id="2.40.50.100">
    <property type="match status" value="1"/>
</dbReference>
<dbReference type="InterPro" id="IPR006143">
    <property type="entry name" value="RND_pump_MFP"/>
</dbReference>
<dbReference type="GO" id="GO:0022857">
    <property type="term" value="F:transmembrane transporter activity"/>
    <property type="evidence" value="ECO:0007669"/>
    <property type="project" value="InterPro"/>
</dbReference>
<evidence type="ECO:0000256" key="3">
    <source>
        <dbReference type="ARBA" id="ARBA00023054"/>
    </source>
</evidence>
<dbReference type="Gene3D" id="2.40.420.20">
    <property type="match status" value="1"/>
</dbReference>
<comment type="caution">
    <text evidence="6">The sequence shown here is derived from an EMBL/GenBank/DDBJ whole genome shotgun (WGS) entry which is preliminary data.</text>
</comment>